<accession>A0A1H6XZV4</accession>
<evidence type="ECO:0000313" key="1">
    <source>
        <dbReference type="EMBL" id="SEJ33164.1"/>
    </source>
</evidence>
<gene>
    <name evidence="1" type="ORF">SAMN05444271_1496</name>
</gene>
<keyword evidence="2" id="KW-1185">Reference proteome</keyword>
<reference evidence="1 2" key="1">
    <citation type="submission" date="2016-10" db="EMBL/GenBank/DDBJ databases">
        <authorList>
            <person name="de Groot N.N."/>
        </authorList>
    </citation>
    <scope>NUCLEOTIDE SEQUENCE [LARGE SCALE GENOMIC DNA]</scope>
    <source>
        <strain evidence="1 2">DSM 22187</strain>
    </source>
</reference>
<organism evidence="1 2">
    <name type="scientific">Halohasta litchfieldiae</name>
    <dbReference type="NCBI Taxonomy" id="1073996"/>
    <lineage>
        <taxon>Archaea</taxon>
        <taxon>Methanobacteriati</taxon>
        <taxon>Methanobacteriota</taxon>
        <taxon>Stenosarchaea group</taxon>
        <taxon>Halobacteria</taxon>
        <taxon>Halobacteriales</taxon>
        <taxon>Haloferacaceae</taxon>
        <taxon>Halohasta</taxon>
    </lineage>
</organism>
<dbReference type="Proteomes" id="UP000198888">
    <property type="component" value="Unassembled WGS sequence"/>
</dbReference>
<sequence length="46" mass="5305">MNANTYSEFADSTKLEIAVGPLVFSELFFEVSLMEISRSNNQMMRR</sequence>
<dbReference type="EMBL" id="FNYR01000049">
    <property type="protein sequence ID" value="SEJ33164.1"/>
    <property type="molecule type" value="Genomic_DNA"/>
</dbReference>
<dbReference type="AlphaFoldDB" id="A0A1H6XZV4"/>
<evidence type="ECO:0000313" key="2">
    <source>
        <dbReference type="Proteomes" id="UP000198888"/>
    </source>
</evidence>
<name>A0A1H6XZV4_9EURY</name>
<protein>
    <submittedName>
        <fullName evidence="1">Uncharacterized protein</fullName>
    </submittedName>
</protein>
<proteinExistence type="predicted"/>